<accession>A0ABP8BY31</accession>
<evidence type="ECO:0000313" key="1">
    <source>
        <dbReference type="EMBL" id="GAA4229872.1"/>
    </source>
</evidence>
<comment type="caution">
    <text evidence="1">The sequence shown here is derived from an EMBL/GenBank/DDBJ whole genome shotgun (WGS) entry which is preliminary data.</text>
</comment>
<dbReference type="RefSeq" id="WP_344894277.1">
    <property type="nucleotide sequence ID" value="NZ_BAABAS010000005.1"/>
</dbReference>
<sequence length="125" mass="13255">MTKDVVALVAAEPDVGSVLAGMVEAGSQWRVESAAGGGVLRLCDEGGQIVVSVEVPVLVEVVGELARLLGPEVGEVEVPVWWVEVRGGEFWDGSEVVALRFAARIVERLGGTVWVGDPEYVRRAT</sequence>
<gene>
    <name evidence="1" type="ORF">GCM10022254_23310</name>
</gene>
<reference evidence="2" key="1">
    <citation type="journal article" date="2019" name="Int. J. Syst. Evol. Microbiol.">
        <title>The Global Catalogue of Microorganisms (GCM) 10K type strain sequencing project: providing services to taxonomists for standard genome sequencing and annotation.</title>
        <authorList>
            <consortium name="The Broad Institute Genomics Platform"/>
            <consortium name="The Broad Institute Genome Sequencing Center for Infectious Disease"/>
            <person name="Wu L."/>
            <person name="Ma J."/>
        </authorList>
    </citation>
    <scope>NUCLEOTIDE SEQUENCE [LARGE SCALE GENOMIC DNA]</scope>
    <source>
        <strain evidence="2">JCM 17440</strain>
    </source>
</reference>
<organism evidence="1 2">
    <name type="scientific">Actinomadura meridiana</name>
    <dbReference type="NCBI Taxonomy" id="559626"/>
    <lineage>
        <taxon>Bacteria</taxon>
        <taxon>Bacillati</taxon>
        <taxon>Actinomycetota</taxon>
        <taxon>Actinomycetes</taxon>
        <taxon>Streptosporangiales</taxon>
        <taxon>Thermomonosporaceae</taxon>
        <taxon>Actinomadura</taxon>
    </lineage>
</organism>
<proteinExistence type="predicted"/>
<name>A0ABP8BY31_9ACTN</name>
<evidence type="ECO:0000313" key="2">
    <source>
        <dbReference type="Proteomes" id="UP001501710"/>
    </source>
</evidence>
<protein>
    <submittedName>
        <fullName evidence="1">Uncharacterized protein</fullName>
    </submittedName>
</protein>
<dbReference type="EMBL" id="BAABAS010000005">
    <property type="protein sequence ID" value="GAA4229872.1"/>
    <property type="molecule type" value="Genomic_DNA"/>
</dbReference>
<dbReference type="Proteomes" id="UP001501710">
    <property type="component" value="Unassembled WGS sequence"/>
</dbReference>
<keyword evidence="2" id="KW-1185">Reference proteome</keyword>